<gene>
    <name evidence="1" type="ORF">LMG7053_03151</name>
</gene>
<evidence type="ECO:0000313" key="1">
    <source>
        <dbReference type="EMBL" id="CAB3950328.1"/>
    </source>
</evidence>
<sequence>MNDAMKECIEACLDCYRTCLEEAMGHCLEAGGQHVEPGHFRRMMACAEMCRTSAHMMLLGAENHAQVCNVCASACRACAASCDAIEGMRACADTCRACAQACERMRG</sequence>
<organism evidence="1 2">
    <name type="scientific">Achromobacter ruhlandii</name>
    <dbReference type="NCBI Taxonomy" id="72557"/>
    <lineage>
        <taxon>Bacteria</taxon>
        <taxon>Pseudomonadati</taxon>
        <taxon>Pseudomonadota</taxon>
        <taxon>Betaproteobacteria</taxon>
        <taxon>Burkholderiales</taxon>
        <taxon>Alcaligenaceae</taxon>
        <taxon>Achromobacter</taxon>
    </lineage>
</organism>
<dbReference type="PANTHER" id="PTHR37310">
    <property type="entry name" value="CYTOPLASMIC PROTEIN-RELATED"/>
    <property type="match status" value="1"/>
</dbReference>
<evidence type="ECO:0008006" key="3">
    <source>
        <dbReference type="Google" id="ProtNLM"/>
    </source>
</evidence>
<name>A0ABM8LWB7_9BURK</name>
<keyword evidence="2" id="KW-1185">Reference proteome</keyword>
<dbReference type="EMBL" id="CADILJ010000026">
    <property type="protein sequence ID" value="CAB3950328.1"/>
    <property type="molecule type" value="Genomic_DNA"/>
</dbReference>
<proteinExistence type="predicted"/>
<dbReference type="Proteomes" id="UP000494161">
    <property type="component" value="Unassembled WGS sequence"/>
</dbReference>
<dbReference type="PANTHER" id="PTHR37310:SF1">
    <property type="entry name" value="CYTOPLASMIC PROTEIN"/>
    <property type="match status" value="1"/>
</dbReference>
<accession>A0ABM8LWB7</accession>
<dbReference type="RefSeq" id="WP_080977363.1">
    <property type="nucleotide sequence ID" value="NZ_CADIKY010000004.1"/>
</dbReference>
<protein>
    <recommendedName>
        <fullName evidence="3">Ferredoxin</fullName>
    </recommendedName>
</protein>
<dbReference type="InterPro" id="IPR005560">
    <property type="entry name" value="Csp_YhjQ"/>
</dbReference>
<comment type="caution">
    <text evidence="1">The sequence shown here is derived from an EMBL/GenBank/DDBJ whole genome shotgun (WGS) entry which is preliminary data.</text>
</comment>
<dbReference type="Pfam" id="PF03860">
    <property type="entry name" value="Csp"/>
    <property type="match status" value="1"/>
</dbReference>
<reference evidence="1 2" key="1">
    <citation type="submission" date="2020-04" db="EMBL/GenBank/DDBJ databases">
        <authorList>
            <person name="De Canck E."/>
        </authorList>
    </citation>
    <scope>NUCLEOTIDE SEQUENCE [LARGE SCALE GENOMIC DNA]</scope>
    <source>
        <strain evidence="1 2">LMG 7053</strain>
    </source>
</reference>
<dbReference type="Gene3D" id="1.20.1270.360">
    <property type="match status" value="1"/>
</dbReference>
<dbReference type="GeneID" id="55559516"/>
<evidence type="ECO:0000313" key="2">
    <source>
        <dbReference type="Proteomes" id="UP000494161"/>
    </source>
</evidence>